<dbReference type="Pfam" id="PF07714">
    <property type="entry name" value="PK_Tyr_Ser-Thr"/>
    <property type="match status" value="1"/>
</dbReference>
<organism evidence="2 3">
    <name type="scientific">Phytophthora sojae (strain P6497)</name>
    <name type="common">Soybean stem and root rot agent</name>
    <name type="synonym">Phytophthora megasperma f. sp. glycines</name>
    <dbReference type="NCBI Taxonomy" id="1094619"/>
    <lineage>
        <taxon>Eukaryota</taxon>
        <taxon>Sar</taxon>
        <taxon>Stramenopiles</taxon>
        <taxon>Oomycota</taxon>
        <taxon>Peronosporomycetes</taxon>
        <taxon>Peronosporales</taxon>
        <taxon>Peronosporaceae</taxon>
        <taxon>Phytophthora</taxon>
    </lineage>
</organism>
<evidence type="ECO:0000259" key="1">
    <source>
        <dbReference type="PROSITE" id="PS50011"/>
    </source>
</evidence>
<sequence>MRHKRQQLILEVAEEHFLSGKKLDKPPSWLIAANELSSYTEAIAKSEFAEIVVRKWQGAQVAVKKLVVAVDTNPVFEKQFTVWRTLLHPNVAQLYGVGTDRGAPFFVYEYASKQSLDRCWGQLTPKELWGVLLQASSGLLYLHSRKVVHGNLSSSKILINDHGHVKLFGFGASYVREDNQSSSTSPGKREEFAAPECIGIGADGNADDVHSPGFESDVYTFGLTIMEAVGRKSPFQGMELRDIRKMKESNRVQRPEGMKKDAWRLVQRMCDRNPKERVSLALVAYELEKLAQ</sequence>
<dbReference type="Proteomes" id="UP000002640">
    <property type="component" value="Unassembled WGS sequence"/>
</dbReference>
<reference evidence="2 3" key="1">
    <citation type="journal article" date="2006" name="Science">
        <title>Phytophthora genome sequences uncover evolutionary origins and mechanisms of pathogenesis.</title>
        <authorList>
            <person name="Tyler B.M."/>
            <person name="Tripathy S."/>
            <person name="Zhang X."/>
            <person name="Dehal P."/>
            <person name="Jiang R.H."/>
            <person name="Aerts A."/>
            <person name="Arredondo F.D."/>
            <person name="Baxter L."/>
            <person name="Bensasson D."/>
            <person name="Beynon J.L."/>
            <person name="Chapman J."/>
            <person name="Damasceno C.M."/>
            <person name="Dorrance A.E."/>
            <person name="Dou D."/>
            <person name="Dickerman A.W."/>
            <person name="Dubchak I.L."/>
            <person name="Garbelotto M."/>
            <person name="Gijzen M."/>
            <person name="Gordon S.G."/>
            <person name="Govers F."/>
            <person name="Grunwald N.J."/>
            <person name="Huang W."/>
            <person name="Ivors K.L."/>
            <person name="Jones R.W."/>
            <person name="Kamoun S."/>
            <person name="Krampis K."/>
            <person name="Lamour K.H."/>
            <person name="Lee M.K."/>
            <person name="McDonald W.H."/>
            <person name="Medina M."/>
            <person name="Meijer H.J."/>
            <person name="Nordberg E.K."/>
            <person name="Maclean D.J."/>
            <person name="Ospina-Giraldo M.D."/>
            <person name="Morris P.F."/>
            <person name="Phuntumart V."/>
            <person name="Putnam N.H."/>
            <person name="Rash S."/>
            <person name="Rose J.K."/>
            <person name="Sakihama Y."/>
            <person name="Salamov A.A."/>
            <person name="Savidor A."/>
            <person name="Scheuring C.F."/>
            <person name="Smith B.M."/>
            <person name="Sobral B.W."/>
            <person name="Terry A."/>
            <person name="Torto-Alalibo T.A."/>
            <person name="Win J."/>
            <person name="Xu Z."/>
            <person name="Zhang H."/>
            <person name="Grigoriev I.V."/>
            <person name="Rokhsar D.S."/>
            <person name="Boore J.L."/>
        </authorList>
    </citation>
    <scope>NUCLEOTIDE SEQUENCE [LARGE SCALE GENOMIC DNA]</scope>
    <source>
        <strain evidence="2 3">P6497</strain>
    </source>
</reference>
<dbReference type="GO" id="GO:0005524">
    <property type="term" value="F:ATP binding"/>
    <property type="evidence" value="ECO:0007669"/>
    <property type="project" value="InterPro"/>
</dbReference>
<dbReference type="GO" id="GO:0004674">
    <property type="term" value="F:protein serine/threonine kinase activity"/>
    <property type="evidence" value="ECO:0007669"/>
    <property type="project" value="TreeGrafter"/>
</dbReference>
<dbReference type="Gene3D" id="3.30.200.20">
    <property type="entry name" value="Phosphorylase Kinase, domain 1"/>
    <property type="match status" value="1"/>
</dbReference>
<dbReference type="PANTHER" id="PTHR44329:SF214">
    <property type="entry name" value="PROTEIN KINASE DOMAIN-CONTAINING PROTEIN"/>
    <property type="match status" value="1"/>
</dbReference>
<dbReference type="PANTHER" id="PTHR44329">
    <property type="entry name" value="SERINE/THREONINE-PROTEIN KINASE TNNI3K-RELATED"/>
    <property type="match status" value="1"/>
</dbReference>
<dbReference type="SUPFAM" id="SSF56112">
    <property type="entry name" value="Protein kinase-like (PK-like)"/>
    <property type="match status" value="1"/>
</dbReference>
<dbReference type="InterPro" id="IPR051681">
    <property type="entry name" value="Ser/Thr_Kinases-Pseudokinases"/>
</dbReference>
<dbReference type="SMR" id="G4ZQF4"/>
<dbReference type="RefSeq" id="XP_009528938.1">
    <property type="nucleotide sequence ID" value="XM_009530643.1"/>
</dbReference>
<dbReference type="STRING" id="1094619.G4ZQF4"/>
<dbReference type="OMA" id="WLIAANE"/>
<dbReference type="PIRSF" id="PIRSF000654">
    <property type="entry name" value="Integrin-linked_kinase"/>
    <property type="match status" value="1"/>
</dbReference>
<dbReference type="InterPro" id="IPR011009">
    <property type="entry name" value="Kinase-like_dom_sf"/>
</dbReference>
<dbReference type="Gene3D" id="1.10.510.10">
    <property type="entry name" value="Transferase(Phosphotransferase) domain 1"/>
    <property type="match status" value="1"/>
</dbReference>
<protein>
    <recommendedName>
        <fullName evidence="1">Protein kinase domain-containing protein</fullName>
    </recommendedName>
</protein>
<evidence type="ECO:0000313" key="3">
    <source>
        <dbReference type="Proteomes" id="UP000002640"/>
    </source>
</evidence>
<dbReference type="InterPro" id="IPR001245">
    <property type="entry name" value="Ser-Thr/Tyr_kinase_cat_dom"/>
</dbReference>
<accession>G4ZQF4</accession>
<evidence type="ECO:0000313" key="2">
    <source>
        <dbReference type="EMBL" id="EGZ15189.1"/>
    </source>
</evidence>
<dbReference type="PROSITE" id="PS50011">
    <property type="entry name" value="PROTEIN_KINASE_DOM"/>
    <property type="match status" value="1"/>
</dbReference>
<dbReference type="AlphaFoldDB" id="G4ZQF4"/>
<name>G4ZQF4_PHYSP</name>
<gene>
    <name evidence="2" type="ORF">PHYSODRAFT_505857</name>
</gene>
<dbReference type="InterPro" id="IPR000719">
    <property type="entry name" value="Prot_kinase_dom"/>
</dbReference>
<feature type="domain" description="Protein kinase" evidence="1">
    <location>
        <begin position="37"/>
        <end position="292"/>
    </location>
</feature>
<dbReference type="InParanoid" id="G4ZQF4"/>
<dbReference type="CDD" id="cd00180">
    <property type="entry name" value="PKc"/>
    <property type="match status" value="1"/>
</dbReference>
<proteinExistence type="predicted"/>
<keyword evidence="3" id="KW-1185">Reference proteome</keyword>
<dbReference type="EMBL" id="JH159155">
    <property type="protein sequence ID" value="EGZ15189.1"/>
    <property type="molecule type" value="Genomic_DNA"/>
</dbReference>
<dbReference type="KEGG" id="psoj:PHYSODRAFT_505857"/>
<dbReference type="GeneID" id="20658544"/>